<dbReference type="GO" id="GO:0008033">
    <property type="term" value="P:tRNA processing"/>
    <property type="evidence" value="ECO:0007669"/>
    <property type="project" value="InterPro"/>
</dbReference>
<dbReference type="EMBL" id="KQ964497">
    <property type="protein sequence ID" value="KXN70624.1"/>
    <property type="molecule type" value="Genomic_DNA"/>
</dbReference>
<evidence type="ECO:0008006" key="3">
    <source>
        <dbReference type="Google" id="ProtNLM"/>
    </source>
</evidence>
<sequence>MQEKVFQKFIEIITPTISDLPKDKIRSKLGEFLVIGNNSVTKELETCVKENKSPSIKLILACKDDINFDLFFEHLPALSQQLEKPIPICTLQKGSHLELVKRFNIQSCSVIGIKNNFNVFDSLNPLIETIPKLTPTTHLKTENGSEFKDTVKPELMELRVKLLKVAHKPKNSKKLLRLERKKLN</sequence>
<proteinExistence type="predicted"/>
<dbReference type="PANTHER" id="PTHR28272">
    <property type="entry name" value="RIBONUCLEASES P/MRP PROTEIN SUBUNIT POP3"/>
    <property type="match status" value="1"/>
</dbReference>
<dbReference type="InterPro" id="IPR013241">
    <property type="entry name" value="RNase_P_Pop3"/>
</dbReference>
<organism evidence="1 2">
    <name type="scientific">Conidiobolus coronatus (strain ATCC 28846 / CBS 209.66 / NRRL 28638)</name>
    <name type="common">Delacroixia coronata</name>
    <dbReference type="NCBI Taxonomy" id="796925"/>
    <lineage>
        <taxon>Eukaryota</taxon>
        <taxon>Fungi</taxon>
        <taxon>Fungi incertae sedis</taxon>
        <taxon>Zoopagomycota</taxon>
        <taxon>Entomophthoromycotina</taxon>
        <taxon>Entomophthoromycetes</taxon>
        <taxon>Entomophthorales</taxon>
        <taxon>Ancylistaceae</taxon>
        <taxon>Conidiobolus</taxon>
    </lineage>
</organism>
<dbReference type="AlphaFoldDB" id="A0A137P6R4"/>
<gene>
    <name evidence="1" type="ORF">CONCODRAFT_158616</name>
</gene>
<dbReference type="Proteomes" id="UP000070444">
    <property type="component" value="Unassembled WGS sequence"/>
</dbReference>
<reference evidence="1 2" key="1">
    <citation type="journal article" date="2015" name="Genome Biol. Evol.">
        <title>Phylogenomic analyses indicate that early fungi evolved digesting cell walls of algal ancestors of land plants.</title>
        <authorList>
            <person name="Chang Y."/>
            <person name="Wang S."/>
            <person name="Sekimoto S."/>
            <person name="Aerts A.L."/>
            <person name="Choi C."/>
            <person name="Clum A."/>
            <person name="LaButti K.M."/>
            <person name="Lindquist E.A."/>
            <person name="Yee Ngan C."/>
            <person name="Ohm R.A."/>
            <person name="Salamov A.A."/>
            <person name="Grigoriev I.V."/>
            <person name="Spatafora J.W."/>
            <person name="Berbee M.L."/>
        </authorList>
    </citation>
    <scope>NUCLEOTIDE SEQUENCE [LARGE SCALE GENOMIC DNA]</scope>
    <source>
        <strain evidence="1 2">NRRL 28638</strain>
    </source>
</reference>
<dbReference type="PANTHER" id="PTHR28272:SF1">
    <property type="entry name" value="RIBONUCLEASES P_MRP PROTEIN SUBUNIT POP3"/>
    <property type="match status" value="1"/>
</dbReference>
<dbReference type="OrthoDB" id="20109at2759"/>
<name>A0A137P6R4_CONC2</name>
<protein>
    <recommendedName>
        <fullName evidence="3">Ribosomal protein L7Ae/L30e/S12e/Gadd45 domain-containing protein</fullName>
    </recommendedName>
</protein>
<evidence type="ECO:0000313" key="2">
    <source>
        <dbReference type="Proteomes" id="UP000070444"/>
    </source>
</evidence>
<dbReference type="GO" id="GO:0006364">
    <property type="term" value="P:rRNA processing"/>
    <property type="evidence" value="ECO:0007669"/>
    <property type="project" value="InterPro"/>
</dbReference>
<keyword evidence="2" id="KW-1185">Reference proteome</keyword>
<evidence type="ECO:0000313" key="1">
    <source>
        <dbReference type="EMBL" id="KXN70624.1"/>
    </source>
</evidence>
<accession>A0A137P6R4</accession>